<reference evidence="2" key="1">
    <citation type="journal article" date="2019" name="Int. J. Syst. Evol. Microbiol.">
        <title>The Global Catalogue of Microorganisms (GCM) 10K type strain sequencing project: providing services to taxonomists for standard genome sequencing and annotation.</title>
        <authorList>
            <consortium name="The Broad Institute Genomics Platform"/>
            <consortium name="The Broad Institute Genome Sequencing Center for Infectious Disease"/>
            <person name="Wu L."/>
            <person name="Ma J."/>
        </authorList>
    </citation>
    <scope>NUCLEOTIDE SEQUENCE [LARGE SCALE GENOMIC DNA]</scope>
    <source>
        <strain evidence="2">KCTC 52344</strain>
    </source>
</reference>
<accession>A0ABW5JB01</accession>
<dbReference type="PROSITE" id="PS51257">
    <property type="entry name" value="PROKAR_LIPOPROTEIN"/>
    <property type="match status" value="1"/>
</dbReference>
<keyword evidence="2" id="KW-1185">Reference proteome</keyword>
<organism evidence="1 2">
    <name type="scientific">Emticicia soli</name>
    <dbReference type="NCBI Taxonomy" id="2027878"/>
    <lineage>
        <taxon>Bacteria</taxon>
        <taxon>Pseudomonadati</taxon>
        <taxon>Bacteroidota</taxon>
        <taxon>Cytophagia</taxon>
        <taxon>Cytophagales</taxon>
        <taxon>Leadbetterellaceae</taxon>
        <taxon>Emticicia</taxon>
    </lineage>
</organism>
<evidence type="ECO:0000313" key="1">
    <source>
        <dbReference type="EMBL" id="MFD2522976.1"/>
    </source>
</evidence>
<comment type="caution">
    <text evidence="1">The sequence shown here is derived from an EMBL/GenBank/DDBJ whole genome shotgun (WGS) entry which is preliminary data.</text>
</comment>
<protein>
    <submittedName>
        <fullName evidence="1">Uncharacterized protein</fullName>
    </submittedName>
</protein>
<dbReference type="RefSeq" id="WP_340240656.1">
    <property type="nucleotide sequence ID" value="NZ_JBBEWC010000023.1"/>
</dbReference>
<dbReference type="EMBL" id="JBHULC010000027">
    <property type="protein sequence ID" value="MFD2522976.1"/>
    <property type="molecule type" value="Genomic_DNA"/>
</dbReference>
<sequence length="138" mass="15078">MKYLVFFVLLVGMVSCEKDKAETGTVKIKAVYSKTMPDLSVVTNPDAGSKVYVFKDVNVGASGLSFDGEGTIKNATQTFKANQELVLDSQGEASINLDYGVYGFICVSKNKSDNVTVYWRGQTITLSSASRDIDFKFD</sequence>
<dbReference type="Proteomes" id="UP001597510">
    <property type="component" value="Unassembled WGS sequence"/>
</dbReference>
<proteinExistence type="predicted"/>
<gene>
    <name evidence="1" type="ORF">ACFSR2_18920</name>
</gene>
<name>A0ABW5JB01_9BACT</name>
<evidence type="ECO:0000313" key="2">
    <source>
        <dbReference type="Proteomes" id="UP001597510"/>
    </source>
</evidence>